<dbReference type="SUPFAM" id="SSF56112">
    <property type="entry name" value="Protein kinase-like (PK-like)"/>
    <property type="match status" value="1"/>
</dbReference>
<dbReference type="InterPro" id="IPR051678">
    <property type="entry name" value="AGP_Transferase"/>
</dbReference>
<dbReference type="PANTHER" id="PTHR21310">
    <property type="entry name" value="AMINOGLYCOSIDE PHOSPHOTRANSFERASE-RELATED-RELATED"/>
    <property type="match status" value="1"/>
</dbReference>
<dbReference type="Gene3D" id="3.90.1200.10">
    <property type="match status" value="1"/>
</dbReference>
<sequence length="217" mass="23365">MSDLLASGREADIFRYGDGLVLRRHRGGRDTTGEAATMTYVGGLGFPVPAVHRAEGADMVLEHLAGPTMAQALMSGDMAMTSGAMMLADLMRRLHALPPWPGAEPGTVITHLDLHPENVIITARGPVVIDWTNAMANDPDLDVAMTALIVAEVAVGAFEHPLAGRVGEFLDAFLECAPGDPRRHLDRAVRIRTAQPTMSDQERRLFPRAVARVRGEA</sequence>
<dbReference type="Proteomes" id="UP000656042">
    <property type="component" value="Unassembled WGS sequence"/>
</dbReference>
<proteinExistence type="predicted"/>
<dbReference type="Pfam" id="PF01636">
    <property type="entry name" value="APH"/>
    <property type="match status" value="1"/>
</dbReference>
<evidence type="ECO:0000313" key="2">
    <source>
        <dbReference type="EMBL" id="GGL14166.1"/>
    </source>
</evidence>
<dbReference type="EMBL" id="BMMX01000043">
    <property type="protein sequence ID" value="GGL14166.1"/>
    <property type="molecule type" value="Genomic_DNA"/>
</dbReference>
<comment type="caution">
    <text evidence="2">The sequence shown here is derived from an EMBL/GenBank/DDBJ whole genome shotgun (WGS) entry which is preliminary data.</text>
</comment>
<evidence type="ECO:0000313" key="3">
    <source>
        <dbReference type="Proteomes" id="UP000656042"/>
    </source>
</evidence>
<evidence type="ECO:0000259" key="1">
    <source>
        <dbReference type="Pfam" id="PF01636"/>
    </source>
</evidence>
<dbReference type="AlphaFoldDB" id="A0A8J3FRA2"/>
<reference evidence="2" key="2">
    <citation type="submission" date="2020-09" db="EMBL/GenBank/DDBJ databases">
        <authorList>
            <person name="Sun Q."/>
            <person name="Zhou Y."/>
        </authorList>
    </citation>
    <scope>NUCLEOTIDE SEQUENCE</scope>
    <source>
        <strain evidence="2">CGMCC 4.7299</strain>
    </source>
</reference>
<dbReference type="InterPro" id="IPR011009">
    <property type="entry name" value="Kinase-like_dom_sf"/>
</dbReference>
<organism evidence="2 3">
    <name type="scientific">Mangrovihabitans endophyticus</name>
    <dbReference type="NCBI Taxonomy" id="1751298"/>
    <lineage>
        <taxon>Bacteria</taxon>
        <taxon>Bacillati</taxon>
        <taxon>Actinomycetota</taxon>
        <taxon>Actinomycetes</taxon>
        <taxon>Micromonosporales</taxon>
        <taxon>Micromonosporaceae</taxon>
        <taxon>Mangrovihabitans</taxon>
    </lineage>
</organism>
<gene>
    <name evidence="2" type="ORF">GCM10012284_56190</name>
</gene>
<keyword evidence="3" id="KW-1185">Reference proteome</keyword>
<dbReference type="PANTHER" id="PTHR21310:SF40">
    <property type="entry name" value="AMINOGLYCOSIDE PHOSPHOTRANSFERASE DOMAIN-CONTAINING PROTEIN-RELATED"/>
    <property type="match status" value="1"/>
</dbReference>
<reference evidence="2" key="1">
    <citation type="journal article" date="2014" name="Int. J. Syst. Evol. Microbiol.">
        <title>Complete genome sequence of Corynebacterium casei LMG S-19264T (=DSM 44701T), isolated from a smear-ripened cheese.</title>
        <authorList>
            <consortium name="US DOE Joint Genome Institute (JGI-PGF)"/>
            <person name="Walter F."/>
            <person name="Albersmeier A."/>
            <person name="Kalinowski J."/>
            <person name="Ruckert C."/>
        </authorList>
    </citation>
    <scope>NUCLEOTIDE SEQUENCE</scope>
    <source>
        <strain evidence="2">CGMCC 4.7299</strain>
    </source>
</reference>
<dbReference type="RefSeq" id="WP_189082334.1">
    <property type="nucleotide sequence ID" value="NZ_BMMX01000043.1"/>
</dbReference>
<dbReference type="InterPro" id="IPR002575">
    <property type="entry name" value="Aminoglycoside_PTrfase"/>
</dbReference>
<feature type="domain" description="Aminoglycoside phosphotransferase" evidence="1">
    <location>
        <begin position="88"/>
        <end position="150"/>
    </location>
</feature>
<name>A0A8J3FRA2_9ACTN</name>
<accession>A0A8J3FRA2</accession>
<protein>
    <recommendedName>
        <fullName evidence="1">Aminoglycoside phosphotransferase domain-containing protein</fullName>
    </recommendedName>
</protein>